<dbReference type="InterPro" id="IPR000515">
    <property type="entry name" value="MetI-like"/>
</dbReference>
<gene>
    <name evidence="8" type="ORF">HMP0721_0105</name>
</gene>
<dbReference type="PANTHER" id="PTHR30177:SF4">
    <property type="entry name" value="OSMOPROTECTANT IMPORT PERMEASE PROTEIN OSMW"/>
    <property type="match status" value="1"/>
</dbReference>
<reference evidence="8 9" key="1">
    <citation type="submission" date="2010-12" db="EMBL/GenBank/DDBJ databases">
        <authorList>
            <person name="Muzny D."/>
            <person name="Qin X."/>
            <person name="Deng J."/>
            <person name="Jiang H."/>
            <person name="Liu Y."/>
            <person name="Qu J."/>
            <person name="Song X.-Z."/>
            <person name="Zhang L."/>
            <person name="Thornton R."/>
            <person name="Coyle M."/>
            <person name="Francisco L."/>
            <person name="Jackson L."/>
            <person name="Javaid M."/>
            <person name="Korchina V."/>
            <person name="Kovar C."/>
            <person name="Mata R."/>
            <person name="Mathew T."/>
            <person name="Ngo R."/>
            <person name="Nguyen L."/>
            <person name="Nguyen N."/>
            <person name="Okwuonu G."/>
            <person name="Ongeri F."/>
            <person name="Pham C."/>
            <person name="Simmons D."/>
            <person name="Wilczek-Boney K."/>
            <person name="Hale W."/>
            <person name="Jakkamsetti A."/>
            <person name="Pham P."/>
            <person name="Ruth R."/>
            <person name="San Lucas F."/>
            <person name="Warren J."/>
            <person name="Zhang J."/>
            <person name="Zhao Z."/>
            <person name="Zhou C."/>
            <person name="Zhu D."/>
            <person name="Lee S."/>
            <person name="Bess C."/>
            <person name="Blankenburg K."/>
            <person name="Forbes L."/>
            <person name="Fu Q."/>
            <person name="Gubbala S."/>
            <person name="Hirani K."/>
            <person name="Jayaseelan J.C."/>
            <person name="Lara F."/>
            <person name="Munidasa M."/>
            <person name="Palculict T."/>
            <person name="Patil S."/>
            <person name="Pu L.-L."/>
            <person name="Saada N."/>
            <person name="Tang L."/>
            <person name="Weissenberger G."/>
            <person name="Zhu Y."/>
            <person name="Hemphill L."/>
            <person name="Shang Y."/>
            <person name="Youmans B."/>
            <person name="Ayvaz T."/>
            <person name="Ross M."/>
            <person name="Santibanez J."/>
            <person name="Aqrawi P."/>
            <person name="Gross S."/>
            <person name="Joshi V."/>
            <person name="Fowler G."/>
            <person name="Nazareth L."/>
            <person name="Reid J."/>
            <person name="Worley K."/>
            <person name="Petrosino J."/>
            <person name="Highlander S."/>
            <person name="Gibbs R."/>
        </authorList>
    </citation>
    <scope>NUCLEOTIDE SEQUENCE [LARGE SCALE GENOMIC DNA]</scope>
    <source>
        <strain evidence="8 9">ATCC 23263</strain>
    </source>
</reference>
<proteinExistence type="inferred from homology"/>
<feature type="domain" description="ABC transmembrane type-1" evidence="7">
    <location>
        <begin position="2"/>
        <end position="185"/>
    </location>
</feature>
<dbReference type="Proteomes" id="UP000004754">
    <property type="component" value="Unassembled WGS sequence"/>
</dbReference>
<protein>
    <submittedName>
        <fullName evidence="8">ABC transporter, permease protein</fullName>
    </submittedName>
</protein>
<dbReference type="AlphaFoldDB" id="E6MDM3"/>
<dbReference type="STRING" id="887929.HMP0721_0105"/>
<name>E6MDM3_9FIRM</name>
<dbReference type="GO" id="GO:0031460">
    <property type="term" value="P:glycine betaine transport"/>
    <property type="evidence" value="ECO:0007669"/>
    <property type="project" value="TreeGrafter"/>
</dbReference>
<evidence type="ECO:0000313" key="8">
    <source>
        <dbReference type="EMBL" id="EFV02823.1"/>
    </source>
</evidence>
<organism evidence="8 9">
    <name type="scientific">Pseudoramibacter alactolyticus ATCC 23263</name>
    <dbReference type="NCBI Taxonomy" id="887929"/>
    <lineage>
        <taxon>Bacteria</taxon>
        <taxon>Bacillati</taxon>
        <taxon>Bacillota</taxon>
        <taxon>Clostridia</taxon>
        <taxon>Eubacteriales</taxon>
        <taxon>Eubacteriaceae</taxon>
        <taxon>Pseudoramibacter</taxon>
    </lineage>
</organism>
<accession>E6MDM3</accession>
<keyword evidence="3 6" id="KW-0812">Transmembrane</keyword>
<feature type="transmembrane region" description="Helical" evidence="6">
    <location>
        <begin position="108"/>
        <end position="125"/>
    </location>
</feature>
<dbReference type="GO" id="GO:0055085">
    <property type="term" value="P:transmembrane transport"/>
    <property type="evidence" value="ECO:0007669"/>
    <property type="project" value="InterPro"/>
</dbReference>
<evidence type="ECO:0000259" key="7">
    <source>
        <dbReference type="PROSITE" id="PS50928"/>
    </source>
</evidence>
<keyword evidence="9" id="KW-1185">Reference proteome</keyword>
<dbReference type="eggNOG" id="COG1174">
    <property type="taxonomic scope" value="Bacteria"/>
</dbReference>
<dbReference type="EMBL" id="AEQN01000004">
    <property type="protein sequence ID" value="EFV02823.1"/>
    <property type="molecule type" value="Genomic_DNA"/>
</dbReference>
<evidence type="ECO:0000313" key="9">
    <source>
        <dbReference type="Proteomes" id="UP000004754"/>
    </source>
</evidence>
<comment type="subcellular location">
    <subcellularLocation>
        <location evidence="6">Cell membrane</location>
        <topology evidence="6">Multi-pass membrane protein</topology>
    </subcellularLocation>
    <subcellularLocation>
        <location evidence="1">Membrane</location>
        <topology evidence="1">Multi-pass membrane protein</topology>
    </subcellularLocation>
</comment>
<feature type="transmembrane region" description="Helical" evidence="6">
    <location>
        <begin position="132"/>
        <end position="156"/>
    </location>
</feature>
<evidence type="ECO:0000256" key="4">
    <source>
        <dbReference type="ARBA" id="ARBA00022989"/>
    </source>
</evidence>
<evidence type="ECO:0000256" key="1">
    <source>
        <dbReference type="ARBA" id="ARBA00004141"/>
    </source>
</evidence>
<dbReference type="GO" id="GO:0005886">
    <property type="term" value="C:plasma membrane"/>
    <property type="evidence" value="ECO:0007669"/>
    <property type="project" value="UniProtKB-SubCell"/>
</dbReference>
<feature type="transmembrane region" description="Helical" evidence="6">
    <location>
        <begin position="64"/>
        <end position="88"/>
    </location>
</feature>
<keyword evidence="4 6" id="KW-1133">Transmembrane helix</keyword>
<dbReference type="SUPFAM" id="SSF161098">
    <property type="entry name" value="MetI-like"/>
    <property type="match status" value="1"/>
</dbReference>
<feature type="transmembrane region" description="Helical" evidence="6">
    <location>
        <begin position="162"/>
        <end position="184"/>
    </location>
</feature>
<dbReference type="HOGENOM" id="CLU_046113_7_2_9"/>
<dbReference type="RefSeq" id="WP_006597523.1">
    <property type="nucleotide sequence ID" value="NZ_GL622359.1"/>
</dbReference>
<comment type="caution">
    <text evidence="8">The sequence shown here is derived from an EMBL/GenBank/DDBJ whole genome shotgun (WGS) entry which is preliminary data.</text>
</comment>
<feature type="transmembrane region" description="Helical" evidence="6">
    <location>
        <begin position="36"/>
        <end position="57"/>
    </location>
</feature>
<dbReference type="PANTHER" id="PTHR30177">
    <property type="entry name" value="GLYCINE BETAINE/L-PROLINE TRANSPORT SYSTEM PERMEASE PROTEIN PROW"/>
    <property type="match status" value="1"/>
</dbReference>
<evidence type="ECO:0000256" key="2">
    <source>
        <dbReference type="ARBA" id="ARBA00022448"/>
    </source>
</evidence>
<dbReference type="InterPro" id="IPR035906">
    <property type="entry name" value="MetI-like_sf"/>
</dbReference>
<comment type="similarity">
    <text evidence="6">Belongs to the binding-protein-dependent transport system permease family.</text>
</comment>
<dbReference type="OrthoDB" id="9801163at2"/>
<dbReference type="CDD" id="cd06261">
    <property type="entry name" value="TM_PBP2"/>
    <property type="match status" value="1"/>
</dbReference>
<dbReference type="Pfam" id="PF00528">
    <property type="entry name" value="BPD_transp_1"/>
    <property type="match status" value="1"/>
</dbReference>
<dbReference type="Gene3D" id="1.10.3720.10">
    <property type="entry name" value="MetI-like"/>
    <property type="match status" value="1"/>
</dbReference>
<keyword evidence="2 6" id="KW-0813">Transport</keyword>
<dbReference type="InterPro" id="IPR051204">
    <property type="entry name" value="ABC_transp_perm/SBD"/>
</dbReference>
<evidence type="ECO:0000256" key="6">
    <source>
        <dbReference type="RuleBase" id="RU363032"/>
    </source>
</evidence>
<evidence type="ECO:0000256" key="3">
    <source>
        <dbReference type="ARBA" id="ARBA00022692"/>
    </source>
</evidence>
<sequence length="194" mass="20496">MVARHVLISLLSLAVAAVIAVPLGTLCSRLPRLEKISVGFWGALRIVPSLAILFLLVPIMGTGLLPAATALTLLAIPPMLINTVLAFQTLPADILEAACGMGMPGRRLFWQIKVPLAFPTIFAGFRTAAAEVIASATLAAYIGAGGLGELIFTGLGLMREDLLWIGGLSVAALSLLTGALLTLIDRRVRRYERL</sequence>
<evidence type="ECO:0000256" key="5">
    <source>
        <dbReference type="ARBA" id="ARBA00023136"/>
    </source>
</evidence>
<dbReference type="PROSITE" id="PS50928">
    <property type="entry name" value="ABC_TM1"/>
    <property type="match status" value="1"/>
</dbReference>
<keyword evidence="5 6" id="KW-0472">Membrane</keyword>